<dbReference type="EMBL" id="JBHTCP010000016">
    <property type="protein sequence ID" value="MFC7372260.1"/>
    <property type="molecule type" value="Genomic_DNA"/>
</dbReference>
<comment type="caution">
    <text evidence="3">The sequence shown here is derived from an EMBL/GenBank/DDBJ whole genome shotgun (WGS) entry which is preliminary data.</text>
</comment>
<protein>
    <submittedName>
        <fullName evidence="3">YhcN/YlaJ family sporulation lipoprotein</fullName>
    </submittedName>
</protein>
<keyword evidence="2" id="KW-0732">Signal</keyword>
<feature type="region of interest" description="Disordered" evidence="1">
    <location>
        <begin position="30"/>
        <end position="53"/>
    </location>
</feature>
<dbReference type="RefSeq" id="WP_379749638.1">
    <property type="nucleotide sequence ID" value="NZ_JBHTCP010000016.1"/>
</dbReference>
<name>A0ABW2NR79_9BACL</name>
<keyword evidence="3" id="KW-0449">Lipoprotein</keyword>
<organism evidence="3 4">
    <name type="scientific">Fictibacillus iocasae</name>
    <dbReference type="NCBI Taxonomy" id="2715437"/>
    <lineage>
        <taxon>Bacteria</taxon>
        <taxon>Bacillati</taxon>
        <taxon>Bacillota</taxon>
        <taxon>Bacilli</taxon>
        <taxon>Bacillales</taxon>
        <taxon>Fictibacillaceae</taxon>
        <taxon>Fictibacillus</taxon>
    </lineage>
</organism>
<evidence type="ECO:0000313" key="4">
    <source>
        <dbReference type="Proteomes" id="UP001596549"/>
    </source>
</evidence>
<feature type="region of interest" description="Disordered" evidence="1">
    <location>
        <begin position="166"/>
        <end position="189"/>
    </location>
</feature>
<evidence type="ECO:0000256" key="2">
    <source>
        <dbReference type="SAM" id="SignalP"/>
    </source>
</evidence>
<dbReference type="InterPro" id="IPR019076">
    <property type="entry name" value="Spore_lipoprot_YhcN/YlaJ-like"/>
</dbReference>
<dbReference type="Proteomes" id="UP001596549">
    <property type="component" value="Unassembled WGS sequence"/>
</dbReference>
<feature type="chain" id="PRO_5046518410" evidence="2">
    <location>
        <begin position="23"/>
        <end position="189"/>
    </location>
</feature>
<evidence type="ECO:0000256" key="1">
    <source>
        <dbReference type="SAM" id="MobiDB-lite"/>
    </source>
</evidence>
<keyword evidence="4" id="KW-1185">Reference proteome</keyword>
<feature type="compositionally biased region" description="Basic and acidic residues" evidence="1">
    <location>
        <begin position="170"/>
        <end position="189"/>
    </location>
</feature>
<dbReference type="Pfam" id="PF09580">
    <property type="entry name" value="Spore_YhcN_YlaJ"/>
    <property type="match status" value="1"/>
</dbReference>
<gene>
    <name evidence="3" type="ORF">ACFQPF_11235</name>
</gene>
<feature type="signal peptide" evidence="2">
    <location>
        <begin position="1"/>
        <end position="22"/>
    </location>
</feature>
<accession>A0ABW2NR79</accession>
<dbReference type="PROSITE" id="PS51257">
    <property type="entry name" value="PROKAR_LIPOPROTEIN"/>
    <property type="match status" value="1"/>
</dbReference>
<evidence type="ECO:0000313" key="3">
    <source>
        <dbReference type="EMBL" id="MFC7372260.1"/>
    </source>
</evidence>
<sequence>MKRCAFWLVCLMAASGCGNVFTKETDQHYRNPSKVSHELPNSENDSPVVEEKSSEVHYAKEISKLADKVKGVKKSHVIVTGMYTLIGIEREGRPSSTEDHLLRRRVYESVKDNSHGRTAAITTDQKKVMQIQRLGVQIGEGHHDMKGKIYNQVGVLIGQIPPLSGQYKNTKMEDAKKQDGNKGRSDIYE</sequence>
<proteinExistence type="predicted"/>
<reference evidence="4" key="1">
    <citation type="journal article" date="2019" name="Int. J. Syst. Evol. Microbiol.">
        <title>The Global Catalogue of Microorganisms (GCM) 10K type strain sequencing project: providing services to taxonomists for standard genome sequencing and annotation.</title>
        <authorList>
            <consortium name="The Broad Institute Genomics Platform"/>
            <consortium name="The Broad Institute Genome Sequencing Center for Infectious Disease"/>
            <person name="Wu L."/>
            <person name="Ma J."/>
        </authorList>
    </citation>
    <scope>NUCLEOTIDE SEQUENCE [LARGE SCALE GENOMIC DNA]</scope>
    <source>
        <strain evidence="4">NBRC 106396</strain>
    </source>
</reference>